<dbReference type="VEuPathDB" id="PlasmoDB:AK88_00627"/>
<feature type="compositionally biased region" description="Acidic residues" evidence="1">
    <location>
        <begin position="1"/>
        <end position="12"/>
    </location>
</feature>
<feature type="compositionally biased region" description="Polar residues" evidence="1">
    <location>
        <begin position="88"/>
        <end position="100"/>
    </location>
</feature>
<sequence>MKAADDVEEADPGDASILPNDNEEGDCSYSCAVDSPLGESRGEMTAEEGNGEAVTPSHNDATSYNGSPQSEEGCAKSETHKKKEANESLIQDNGGRQLSVQLRDGEGEREVITAGENETEDAPLSDASFSEAFFDQASQFQKAPEEPKGYSQAQLADLYKEIKKCETLFLSHFNCTGDDSTQMEMTSSGDEAKEERQEEKGKVSIIPQVDFTCMETIPQLIRHEGMSDHDDPPMEWHLRKHVQQFTQEQKKKNKKMKMNKYYIGVKNYLNTLPPSLDQKICKSFCLVP</sequence>
<feature type="compositionally biased region" description="Polar residues" evidence="1">
    <location>
        <begin position="180"/>
        <end position="189"/>
    </location>
</feature>
<evidence type="ECO:0000313" key="2">
    <source>
        <dbReference type="EMBL" id="KJP89669.1"/>
    </source>
</evidence>
<feature type="region of interest" description="Disordered" evidence="1">
    <location>
        <begin position="180"/>
        <end position="201"/>
    </location>
</feature>
<gene>
    <name evidence="2" type="ORF">AK88_00627</name>
</gene>
<feature type="compositionally biased region" description="Basic and acidic residues" evidence="1">
    <location>
        <begin position="190"/>
        <end position="201"/>
    </location>
</feature>
<feature type="compositionally biased region" description="Polar residues" evidence="1">
    <location>
        <begin position="56"/>
        <end position="70"/>
    </location>
</feature>
<dbReference type="Proteomes" id="UP000054561">
    <property type="component" value="Unassembled WGS sequence"/>
</dbReference>
<proteinExistence type="predicted"/>
<dbReference type="AlphaFoldDB" id="A0A0D9QRJ1"/>
<accession>A0A0D9QRJ1</accession>
<organism evidence="2 3">
    <name type="scientific">Plasmodium fragile</name>
    <dbReference type="NCBI Taxonomy" id="5857"/>
    <lineage>
        <taxon>Eukaryota</taxon>
        <taxon>Sar</taxon>
        <taxon>Alveolata</taxon>
        <taxon>Apicomplexa</taxon>
        <taxon>Aconoidasida</taxon>
        <taxon>Haemosporida</taxon>
        <taxon>Plasmodiidae</taxon>
        <taxon>Plasmodium</taxon>
        <taxon>Plasmodium (Plasmodium)</taxon>
    </lineage>
</organism>
<dbReference type="GeneID" id="24265941"/>
<evidence type="ECO:0000313" key="3">
    <source>
        <dbReference type="Proteomes" id="UP000054561"/>
    </source>
</evidence>
<reference evidence="2 3" key="1">
    <citation type="submission" date="2014-03" db="EMBL/GenBank/DDBJ databases">
        <title>The Genome Sequence of Plasmodium fragile nilgiri.</title>
        <authorList>
            <consortium name="The Broad Institute Genomics Platform"/>
            <consortium name="The Broad Institute Genome Sequencing Center for Infectious Disease"/>
            <person name="Neafsey D."/>
            <person name="Duraisingh M."/>
            <person name="Young S.K."/>
            <person name="Zeng Q."/>
            <person name="Gargeya S."/>
            <person name="Abouelleil A."/>
            <person name="Alvarado L."/>
            <person name="Chapman S.B."/>
            <person name="Gainer-Dewar J."/>
            <person name="Goldberg J."/>
            <person name="Griggs A."/>
            <person name="Gujja S."/>
            <person name="Hansen M."/>
            <person name="Howarth C."/>
            <person name="Imamovic A."/>
            <person name="Larimer J."/>
            <person name="Pearson M."/>
            <person name="Poon T.W."/>
            <person name="Priest M."/>
            <person name="Roberts A."/>
            <person name="Saif S."/>
            <person name="Shea T."/>
            <person name="Sykes S."/>
            <person name="Wortman J."/>
            <person name="Nusbaum C."/>
            <person name="Birren B."/>
        </authorList>
    </citation>
    <scope>NUCLEOTIDE SEQUENCE [LARGE SCALE GENOMIC DNA]</scope>
    <source>
        <strain evidence="3">nilgiri</strain>
    </source>
</reference>
<dbReference type="EMBL" id="KQ001649">
    <property type="protein sequence ID" value="KJP89669.1"/>
    <property type="molecule type" value="Genomic_DNA"/>
</dbReference>
<feature type="region of interest" description="Disordered" evidence="1">
    <location>
        <begin position="1"/>
        <end position="107"/>
    </location>
</feature>
<dbReference type="RefSeq" id="XP_012333698.1">
    <property type="nucleotide sequence ID" value="XM_012478275.1"/>
</dbReference>
<evidence type="ECO:0000256" key="1">
    <source>
        <dbReference type="SAM" id="MobiDB-lite"/>
    </source>
</evidence>
<name>A0A0D9QRJ1_PLAFR</name>
<dbReference type="OMA" id="FQKAPED"/>
<protein>
    <submittedName>
        <fullName evidence="2">Uncharacterized protein</fullName>
    </submittedName>
</protein>
<keyword evidence="3" id="KW-1185">Reference proteome</keyword>
<dbReference type="OrthoDB" id="385062at2759"/>